<dbReference type="InterPro" id="IPR051542">
    <property type="entry name" value="Hydrogenase_cytochrome"/>
</dbReference>
<keyword evidence="11 12" id="KW-0472">Membrane</keyword>
<evidence type="ECO:0000256" key="3">
    <source>
        <dbReference type="ARBA" id="ARBA00022448"/>
    </source>
</evidence>
<evidence type="ECO:0000259" key="13">
    <source>
        <dbReference type="Pfam" id="PF01292"/>
    </source>
</evidence>
<dbReference type="AlphaFoldDB" id="A0A8J6TDF2"/>
<evidence type="ECO:0000313" key="14">
    <source>
        <dbReference type="EMBL" id="MBC8208179.1"/>
    </source>
</evidence>
<keyword evidence="7" id="KW-0479">Metal-binding</keyword>
<dbReference type="InterPro" id="IPR016174">
    <property type="entry name" value="Di-haem_cyt_TM"/>
</dbReference>
<dbReference type="InterPro" id="IPR011577">
    <property type="entry name" value="Cyt_b561_bac/Ni-Hgenase"/>
</dbReference>
<evidence type="ECO:0000256" key="5">
    <source>
        <dbReference type="ARBA" id="ARBA00022617"/>
    </source>
</evidence>
<feature type="transmembrane region" description="Helical" evidence="12">
    <location>
        <begin position="57"/>
        <end position="79"/>
    </location>
</feature>
<keyword evidence="9 12" id="KW-1133">Transmembrane helix</keyword>
<accession>A0A8J6TDF2</accession>
<dbReference type="PANTHER" id="PTHR30485:SF0">
    <property type="entry name" value="NI_FE-HYDROGENASE 1 B-TYPE CYTOCHROME SUBUNIT-RELATED"/>
    <property type="match status" value="1"/>
</dbReference>
<dbReference type="GO" id="GO:0009055">
    <property type="term" value="F:electron transfer activity"/>
    <property type="evidence" value="ECO:0007669"/>
    <property type="project" value="InterPro"/>
</dbReference>
<dbReference type="GO" id="GO:0005506">
    <property type="term" value="F:iron ion binding"/>
    <property type="evidence" value="ECO:0007669"/>
    <property type="project" value="InterPro"/>
</dbReference>
<evidence type="ECO:0000256" key="7">
    <source>
        <dbReference type="ARBA" id="ARBA00022723"/>
    </source>
</evidence>
<reference evidence="14 15" key="1">
    <citation type="submission" date="2020-08" db="EMBL/GenBank/DDBJ databases">
        <title>Bridging the membrane lipid divide: bacteria of the FCB group superphylum have the potential to synthesize archaeal ether lipids.</title>
        <authorList>
            <person name="Villanueva L."/>
            <person name="Von Meijenfeldt F.A.B."/>
            <person name="Westbye A.B."/>
            <person name="Yadav S."/>
            <person name="Hopmans E.C."/>
            <person name="Dutilh B.E."/>
            <person name="Sinninghe Damste J.S."/>
        </authorList>
    </citation>
    <scope>NUCLEOTIDE SEQUENCE [LARGE SCALE GENOMIC DNA]</scope>
    <source>
        <strain evidence="14">NIOZ-UU81</strain>
    </source>
</reference>
<dbReference type="NCBIfam" id="TIGR02125">
    <property type="entry name" value="CytB-hydogenase"/>
    <property type="match status" value="1"/>
</dbReference>
<proteinExistence type="inferred from homology"/>
<evidence type="ECO:0000256" key="11">
    <source>
        <dbReference type="ARBA" id="ARBA00023136"/>
    </source>
</evidence>
<keyword evidence="6 12" id="KW-0812">Transmembrane</keyword>
<name>A0A8J6TDF2_9BACT</name>
<dbReference type="GO" id="GO:0020037">
    <property type="term" value="F:heme binding"/>
    <property type="evidence" value="ECO:0007669"/>
    <property type="project" value="TreeGrafter"/>
</dbReference>
<dbReference type="PANTHER" id="PTHR30485">
    <property type="entry name" value="NI/FE-HYDROGENASE 1 B-TYPE CYTOCHROME SUBUNIT"/>
    <property type="match status" value="1"/>
</dbReference>
<dbReference type="Gene3D" id="1.20.950.20">
    <property type="entry name" value="Transmembrane di-heme cytochromes, Chain C"/>
    <property type="match status" value="1"/>
</dbReference>
<evidence type="ECO:0000256" key="10">
    <source>
        <dbReference type="ARBA" id="ARBA00023004"/>
    </source>
</evidence>
<dbReference type="Proteomes" id="UP000599024">
    <property type="component" value="Unassembled WGS sequence"/>
</dbReference>
<comment type="subcellular location">
    <subcellularLocation>
        <location evidence="1">Cell membrane</location>
        <topology evidence="1">Multi-pass membrane protein</topology>
    </subcellularLocation>
</comment>
<dbReference type="SUPFAM" id="SSF81342">
    <property type="entry name" value="Transmembrane di-heme cytochromes"/>
    <property type="match status" value="1"/>
</dbReference>
<gene>
    <name evidence="14" type="primary">cybH</name>
    <name evidence="14" type="ORF">H8E79_03295</name>
</gene>
<organism evidence="14 15">
    <name type="scientific">Candidatus Desulfatifera sulfidica</name>
    <dbReference type="NCBI Taxonomy" id="2841691"/>
    <lineage>
        <taxon>Bacteria</taxon>
        <taxon>Pseudomonadati</taxon>
        <taxon>Thermodesulfobacteriota</taxon>
        <taxon>Desulfobulbia</taxon>
        <taxon>Desulfobulbales</taxon>
        <taxon>Desulfobulbaceae</taxon>
        <taxon>Candidatus Desulfatifera</taxon>
    </lineage>
</organism>
<dbReference type="InterPro" id="IPR000516">
    <property type="entry name" value="Ni-dep_Hydgase_cyt-B"/>
</dbReference>
<keyword evidence="4" id="KW-1003">Cell membrane</keyword>
<feature type="transmembrane region" description="Helical" evidence="12">
    <location>
        <begin position="168"/>
        <end position="189"/>
    </location>
</feature>
<sequence>MSYETVRVWSWLLRVYHWALVVSITALAITGWYVNAPWTGTTLEGVASMPVLAMRNVHFAAGYLFTGALLIRIYLFLFGNRFEKLGDLLPVTGRNLRNLFSTALYYLYLSPTKEERMGHNVLAGMSYLLTMLVAVFQLISGFFLLYPESSFWQGLGGAIFSSQQQGRFVHHILMWYFLFFALIHVYLVIWNEIKAPEGLISSIFSGRKFKENEN</sequence>
<comment type="caution">
    <text evidence="14">The sequence shown here is derived from an EMBL/GenBank/DDBJ whole genome shotgun (WGS) entry which is preliminary data.</text>
</comment>
<keyword evidence="3" id="KW-0813">Transport</keyword>
<protein>
    <submittedName>
        <fullName evidence="14">Ni/Fe-hydrogenase, b-type cytochrome subunit</fullName>
    </submittedName>
</protein>
<evidence type="ECO:0000256" key="6">
    <source>
        <dbReference type="ARBA" id="ARBA00022692"/>
    </source>
</evidence>
<evidence type="ECO:0000256" key="4">
    <source>
        <dbReference type="ARBA" id="ARBA00022475"/>
    </source>
</evidence>
<keyword evidence="5" id="KW-0349">Heme</keyword>
<evidence type="ECO:0000256" key="9">
    <source>
        <dbReference type="ARBA" id="ARBA00022989"/>
    </source>
</evidence>
<evidence type="ECO:0000256" key="8">
    <source>
        <dbReference type="ARBA" id="ARBA00022982"/>
    </source>
</evidence>
<dbReference type="EMBL" id="JACNLK010000030">
    <property type="protein sequence ID" value="MBC8208179.1"/>
    <property type="molecule type" value="Genomic_DNA"/>
</dbReference>
<evidence type="ECO:0000256" key="1">
    <source>
        <dbReference type="ARBA" id="ARBA00004651"/>
    </source>
</evidence>
<dbReference type="PRINTS" id="PR00161">
    <property type="entry name" value="NIHGNASECYTB"/>
</dbReference>
<evidence type="ECO:0000256" key="2">
    <source>
        <dbReference type="ARBA" id="ARBA00008622"/>
    </source>
</evidence>
<keyword evidence="10" id="KW-0408">Iron</keyword>
<dbReference type="GO" id="GO:0005886">
    <property type="term" value="C:plasma membrane"/>
    <property type="evidence" value="ECO:0007669"/>
    <property type="project" value="UniProtKB-SubCell"/>
</dbReference>
<keyword evidence="8" id="KW-0249">Electron transport</keyword>
<dbReference type="GO" id="GO:0022904">
    <property type="term" value="P:respiratory electron transport chain"/>
    <property type="evidence" value="ECO:0007669"/>
    <property type="project" value="InterPro"/>
</dbReference>
<feature type="transmembrane region" description="Helical" evidence="12">
    <location>
        <begin position="121"/>
        <end position="146"/>
    </location>
</feature>
<feature type="domain" description="Cytochrome b561 bacterial/Ni-hydrogenase" evidence="13">
    <location>
        <begin position="8"/>
        <end position="206"/>
    </location>
</feature>
<feature type="transmembrane region" description="Helical" evidence="12">
    <location>
        <begin position="15"/>
        <end position="36"/>
    </location>
</feature>
<dbReference type="Pfam" id="PF01292">
    <property type="entry name" value="Ni_hydr_CYTB"/>
    <property type="match status" value="1"/>
</dbReference>
<evidence type="ECO:0000256" key="12">
    <source>
        <dbReference type="SAM" id="Phobius"/>
    </source>
</evidence>
<comment type="similarity">
    <text evidence="2">Belongs to the HupC/HyaC/HydC family.</text>
</comment>
<evidence type="ECO:0000313" key="15">
    <source>
        <dbReference type="Proteomes" id="UP000599024"/>
    </source>
</evidence>